<proteinExistence type="predicted"/>
<reference evidence="3" key="1">
    <citation type="submission" date="2015-09" db="EMBL/GenBank/DDBJ databases">
        <authorList>
            <person name="Rodrigo-Torres L."/>
            <person name="Arahal D.R."/>
        </authorList>
    </citation>
    <scope>NUCLEOTIDE SEQUENCE [LARGE SCALE GENOMIC DNA]</scope>
    <source>
        <strain evidence="3">CECT 4293</strain>
    </source>
</reference>
<keyword evidence="1" id="KW-1133">Transmembrane helix</keyword>
<evidence type="ECO:0000256" key="1">
    <source>
        <dbReference type="SAM" id="Phobius"/>
    </source>
</evidence>
<name>A0A0P1E4A1_9RHOB</name>
<dbReference type="AlphaFoldDB" id="A0A0P1E4A1"/>
<evidence type="ECO:0000313" key="3">
    <source>
        <dbReference type="Proteomes" id="UP000050786"/>
    </source>
</evidence>
<keyword evidence="1" id="KW-0812">Transmembrane</keyword>
<protein>
    <submittedName>
        <fullName evidence="2">Uncharacterized protein</fullName>
    </submittedName>
</protein>
<sequence length="62" mass="6979">MSKAEHILSSNTRSIRSRRRSGFLGTRGIVALLALTTLLLFVFFTQPQMRETVKAWISLITG</sequence>
<accession>A0A0P1E4A1</accession>
<organism evidence="2 3">
    <name type="scientific">Ruegeria atlantica</name>
    <dbReference type="NCBI Taxonomy" id="81569"/>
    <lineage>
        <taxon>Bacteria</taxon>
        <taxon>Pseudomonadati</taxon>
        <taxon>Pseudomonadota</taxon>
        <taxon>Alphaproteobacteria</taxon>
        <taxon>Rhodobacterales</taxon>
        <taxon>Roseobacteraceae</taxon>
        <taxon>Ruegeria</taxon>
    </lineage>
</organism>
<keyword evidence="3" id="KW-1185">Reference proteome</keyword>
<gene>
    <name evidence="2" type="ORF">RUM4293_02002</name>
</gene>
<dbReference type="Proteomes" id="UP000050786">
    <property type="component" value="Unassembled WGS sequence"/>
</dbReference>
<dbReference type="EMBL" id="CYPS01000035">
    <property type="protein sequence ID" value="CUH43109.1"/>
    <property type="molecule type" value="Genomic_DNA"/>
</dbReference>
<keyword evidence="1" id="KW-0472">Membrane</keyword>
<evidence type="ECO:0000313" key="2">
    <source>
        <dbReference type="EMBL" id="CUH43109.1"/>
    </source>
</evidence>
<dbReference type="RefSeq" id="WP_058273151.1">
    <property type="nucleotide sequence ID" value="NZ_CANLTD010000010.1"/>
</dbReference>
<feature type="transmembrane region" description="Helical" evidence="1">
    <location>
        <begin position="21"/>
        <end position="44"/>
    </location>
</feature>